<name>A0A0C9WJI9_9AGAR</name>
<dbReference type="EMBL" id="KN838779">
    <property type="protein sequence ID" value="KIJ94774.1"/>
    <property type="molecule type" value="Genomic_DNA"/>
</dbReference>
<protein>
    <submittedName>
        <fullName evidence="1">Uncharacterized protein</fullName>
    </submittedName>
</protein>
<gene>
    <name evidence="1" type="ORF">K443DRAFT_349685</name>
</gene>
<dbReference type="HOGENOM" id="CLU_2455074_0_0_1"/>
<dbReference type="Proteomes" id="UP000054477">
    <property type="component" value="Unassembled WGS sequence"/>
</dbReference>
<keyword evidence="2" id="KW-1185">Reference proteome</keyword>
<reference evidence="2" key="2">
    <citation type="submission" date="2015-01" db="EMBL/GenBank/DDBJ databases">
        <title>Evolutionary Origins and Diversification of the Mycorrhizal Mutualists.</title>
        <authorList>
            <consortium name="DOE Joint Genome Institute"/>
            <consortium name="Mycorrhizal Genomics Consortium"/>
            <person name="Kohler A."/>
            <person name="Kuo A."/>
            <person name="Nagy L.G."/>
            <person name="Floudas D."/>
            <person name="Copeland A."/>
            <person name="Barry K.W."/>
            <person name="Cichocki N."/>
            <person name="Veneault-Fourrey C."/>
            <person name="LaButti K."/>
            <person name="Lindquist E.A."/>
            <person name="Lipzen A."/>
            <person name="Lundell T."/>
            <person name="Morin E."/>
            <person name="Murat C."/>
            <person name="Riley R."/>
            <person name="Ohm R."/>
            <person name="Sun H."/>
            <person name="Tunlid A."/>
            <person name="Henrissat B."/>
            <person name="Grigoriev I.V."/>
            <person name="Hibbett D.S."/>
            <person name="Martin F."/>
        </authorList>
    </citation>
    <scope>NUCLEOTIDE SEQUENCE [LARGE SCALE GENOMIC DNA]</scope>
    <source>
        <strain evidence="2">LaAM-08-1</strain>
    </source>
</reference>
<evidence type="ECO:0000313" key="1">
    <source>
        <dbReference type="EMBL" id="KIJ94774.1"/>
    </source>
</evidence>
<dbReference type="AlphaFoldDB" id="A0A0C9WJI9"/>
<evidence type="ECO:0000313" key="2">
    <source>
        <dbReference type="Proteomes" id="UP000054477"/>
    </source>
</evidence>
<reference evidence="1 2" key="1">
    <citation type="submission" date="2014-04" db="EMBL/GenBank/DDBJ databases">
        <authorList>
            <consortium name="DOE Joint Genome Institute"/>
            <person name="Kuo A."/>
            <person name="Kohler A."/>
            <person name="Nagy L.G."/>
            <person name="Floudas D."/>
            <person name="Copeland A."/>
            <person name="Barry K.W."/>
            <person name="Cichocki N."/>
            <person name="Veneault-Fourrey C."/>
            <person name="LaButti K."/>
            <person name="Lindquist E.A."/>
            <person name="Lipzen A."/>
            <person name="Lundell T."/>
            <person name="Morin E."/>
            <person name="Murat C."/>
            <person name="Sun H."/>
            <person name="Tunlid A."/>
            <person name="Henrissat B."/>
            <person name="Grigoriev I.V."/>
            <person name="Hibbett D.S."/>
            <person name="Martin F."/>
            <person name="Nordberg H.P."/>
            <person name="Cantor M.N."/>
            <person name="Hua S.X."/>
        </authorList>
    </citation>
    <scope>NUCLEOTIDE SEQUENCE [LARGE SCALE GENOMIC DNA]</scope>
    <source>
        <strain evidence="1 2">LaAM-08-1</strain>
    </source>
</reference>
<sequence>MRPATCKIVVVAKSMLSPFGQLRWDLASSLEVSMDSTQPRPSLVEWSFMTSRPSFLSGSFSYCRHRLETRPPAVIKMKPDDRFRQLVPI</sequence>
<proteinExistence type="predicted"/>
<accession>A0A0C9WJI9</accession>
<organism evidence="1 2">
    <name type="scientific">Laccaria amethystina LaAM-08-1</name>
    <dbReference type="NCBI Taxonomy" id="1095629"/>
    <lineage>
        <taxon>Eukaryota</taxon>
        <taxon>Fungi</taxon>
        <taxon>Dikarya</taxon>
        <taxon>Basidiomycota</taxon>
        <taxon>Agaricomycotina</taxon>
        <taxon>Agaricomycetes</taxon>
        <taxon>Agaricomycetidae</taxon>
        <taxon>Agaricales</taxon>
        <taxon>Agaricineae</taxon>
        <taxon>Hydnangiaceae</taxon>
        <taxon>Laccaria</taxon>
    </lineage>
</organism>